<evidence type="ECO:0000313" key="3">
    <source>
        <dbReference type="Proteomes" id="UP000198703"/>
    </source>
</evidence>
<organism evidence="2 3">
    <name type="scientific">Rubrimonas cliftonensis</name>
    <dbReference type="NCBI Taxonomy" id="89524"/>
    <lineage>
        <taxon>Bacteria</taxon>
        <taxon>Pseudomonadati</taxon>
        <taxon>Pseudomonadota</taxon>
        <taxon>Alphaproteobacteria</taxon>
        <taxon>Rhodobacterales</taxon>
        <taxon>Paracoccaceae</taxon>
        <taxon>Rubrimonas</taxon>
    </lineage>
</organism>
<protein>
    <submittedName>
        <fullName evidence="2">Uncharacterized protein</fullName>
    </submittedName>
</protein>
<proteinExistence type="predicted"/>
<evidence type="ECO:0000313" key="1">
    <source>
        <dbReference type="EMBL" id="SEA88129.1"/>
    </source>
</evidence>
<evidence type="ECO:0000313" key="2">
    <source>
        <dbReference type="EMBL" id="SEB06353.1"/>
    </source>
</evidence>
<name>A0A1H4G9M0_9RHOB</name>
<sequence>EIGYKDVLGVSNMLQEAGLSPPNILKMPANNLMLVAER</sequence>
<keyword evidence="3" id="KW-1185">Reference proteome</keyword>
<feature type="non-terminal residue" evidence="2">
    <location>
        <position position="1"/>
    </location>
</feature>
<accession>A0A1H4G9M0</accession>
<dbReference type="EMBL" id="FNQM01000015">
    <property type="protein sequence ID" value="SEA88129.1"/>
    <property type="molecule type" value="Genomic_DNA"/>
</dbReference>
<reference evidence="2 3" key="1">
    <citation type="submission" date="2016-10" db="EMBL/GenBank/DDBJ databases">
        <authorList>
            <person name="de Groot N.N."/>
        </authorList>
    </citation>
    <scope>NUCLEOTIDE SEQUENCE [LARGE SCALE GENOMIC DNA]</scope>
    <source>
        <strain evidence="2 3">DSM 15345</strain>
    </source>
</reference>
<gene>
    <name evidence="1" type="ORF">SAMN05444370_11589</name>
    <name evidence="2" type="ORF">SAMN05444370_1458</name>
</gene>
<dbReference type="Proteomes" id="UP000198703">
    <property type="component" value="Unassembled WGS sequence"/>
</dbReference>
<dbReference type="EMBL" id="FNQM01000045">
    <property type="protein sequence ID" value="SEB06353.1"/>
    <property type="molecule type" value="Genomic_DNA"/>
</dbReference>
<dbReference type="AlphaFoldDB" id="A0A1H4G9M0"/>